<protein>
    <recommendedName>
        <fullName evidence="3">Lipoprotein</fullName>
    </recommendedName>
</protein>
<name>A0AA86MZI8_9BACT</name>
<organism evidence="1 2">
    <name type="scientific">Nitrospira tepida</name>
    <dbReference type="NCBI Taxonomy" id="2973512"/>
    <lineage>
        <taxon>Bacteria</taxon>
        <taxon>Pseudomonadati</taxon>
        <taxon>Nitrospirota</taxon>
        <taxon>Nitrospiria</taxon>
        <taxon>Nitrospirales</taxon>
        <taxon>Nitrospiraceae</taxon>
        <taxon>Nitrospira</taxon>
    </lineage>
</organism>
<keyword evidence="2" id="KW-1185">Reference proteome</keyword>
<reference evidence="1" key="1">
    <citation type="submission" date="2022-10" db="EMBL/GenBank/DDBJ databases">
        <authorList>
            <person name="Koch H."/>
        </authorList>
    </citation>
    <scope>NUCLEOTIDE SEQUENCE</scope>
    <source>
        <strain evidence="1">DNF</strain>
    </source>
</reference>
<dbReference type="Proteomes" id="UP001179121">
    <property type="component" value="Chromosome"/>
</dbReference>
<dbReference type="KEGG" id="nti:DNFV4_02354"/>
<evidence type="ECO:0000313" key="1">
    <source>
        <dbReference type="EMBL" id="CAI4031931.1"/>
    </source>
</evidence>
<dbReference type="EMBL" id="OX365700">
    <property type="protein sequence ID" value="CAI4031931.1"/>
    <property type="molecule type" value="Genomic_DNA"/>
</dbReference>
<gene>
    <name evidence="1" type="ORF">DNFV4_02354</name>
</gene>
<evidence type="ECO:0000313" key="2">
    <source>
        <dbReference type="Proteomes" id="UP001179121"/>
    </source>
</evidence>
<accession>A0AA86MZI8</accession>
<evidence type="ECO:0008006" key="3">
    <source>
        <dbReference type="Google" id="ProtNLM"/>
    </source>
</evidence>
<dbReference type="AlphaFoldDB" id="A0AA86MZI8"/>
<sequence>MVLSLCMSGCPLIISLDYVPSNNVKGQGPVQVRDFIYRPATQGAVRPREVGVPSEGIGRIFLSSEIGTVFTDAMKRELTHSGYQVNQMEGEGQAQPATPVISGVVEKYALLEPGVFEVAASFTATKGDGTQQAFACEARHNEGVIEVMIKTAMRNCIQQFIVSAQEAAVF</sequence>
<proteinExistence type="predicted"/>